<dbReference type="EMBL" id="BJHW01000001">
    <property type="protein sequence ID" value="GDY49397.1"/>
    <property type="molecule type" value="Genomic_DNA"/>
</dbReference>
<comment type="caution">
    <text evidence="1">The sequence shown here is derived from an EMBL/GenBank/DDBJ whole genome shotgun (WGS) entry which is preliminary data.</text>
</comment>
<organism evidence="1 2">
    <name type="scientific">Streptomyces violaceusniger</name>
    <dbReference type="NCBI Taxonomy" id="68280"/>
    <lineage>
        <taxon>Bacteria</taxon>
        <taxon>Bacillati</taxon>
        <taxon>Actinomycetota</taxon>
        <taxon>Actinomycetes</taxon>
        <taxon>Kitasatosporales</taxon>
        <taxon>Streptomycetaceae</taxon>
        <taxon>Streptomyces</taxon>
        <taxon>Streptomyces violaceusniger group</taxon>
    </lineage>
</organism>
<gene>
    <name evidence="1" type="ORF">SVIO_000200</name>
</gene>
<dbReference type="AlphaFoldDB" id="A0A4D4KSF7"/>
<name>A0A4D4KSF7_STRVO</name>
<dbReference type="Proteomes" id="UP000301309">
    <property type="component" value="Unassembled WGS sequence"/>
</dbReference>
<keyword evidence="2" id="KW-1185">Reference proteome</keyword>
<dbReference type="RefSeq" id="WP_137975650.1">
    <property type="nucleotide sequence ID" value="NZ_BAAASO010000050.1"/>
</dbReference>
<proteinExistence type="predicted"/>
<evidence type="ECO:0000313" key="2">
    <source>
        <dbReference type="Proteomes" id="UP000301309"/>
    </source>
</evidence>
<protein>
    <submittedName>
        <fullName evidence="1">Uncharacterized protein</fullName>
    </submittedName>
</protein>
<accession>A0A4D4KSF7</accession>
<reference evidence="1 2" key="1">
    <citation type="journal article" date="2020" name="Int. J. Syst. Evol. Microbiol.">
        <title>Reclassification of Streptomyces castelarensis and Streptomyces sporoclivatus as later heterotypic synonyms of Streptomyces antimycoticus.</title>
        <authorList>
            <person name="Komaki H."/>
            <person name="Tamura T."/>
        </authorList>
    </citation>
    <scope>NUCLEOTIDE SEQUENCE [LARGE SCALE GENOMIC DNA]</scope>
    <source>
        <strain evidence="1 2">NBRC 13459</strain>
    </source>
</reference>
<evidence type="ECO:0000313" key="1">
    <source>
        <dbReference type="EMBL" id="GDY49397.1"/>
    </source>
</evidence>
<sequence length="118" mass="13028">METEITQDLLDFAAAALSCSVEQLRVDLERGHELYCAGLEATAQSVRERCAGLRDHDLAAWCALENVPWRAGSAREDAIDELCFAAWTSTPAAMAYAALADQAEQRDVWLVDSRRQTP</sequence>